<dbReference type="GO" id="GO:0042956">
    <property type="term" value="P:maltodextrin transmembrane transport"/>
    <property type="evidence" value="ECO:0007669"/>
    <property type="project" value="TreeGrafter"/>
</dbReference>
<protein>
    <submittedName>
        <fullName evidence="5">Multiple sugar transport system substrate-binding protein</fullName>
    </submittedName>
</protein>
<accession>A0A7Y9UKF8</accession>
<dbReference type="CDD" id="cd13585">
    <property type="entry name" value="PBP2_TMBP_like"/>
    <property type="match status" value="1"/>
</dbReference>
<keyword evidence="3 4" id="KW-0732">Signal</keyword>
<dbReference type="GO" id="GO:1901982">
    <property type="term" value="F:maltose binding"/>
    <property type="evidence" value="ECO:0007669"/>
    <property type="project" value="TreeGrafter"/>
</dbReference>
<dbReference type="PANTHER" id="PTHR30061">
    <property type="entry name" value="MALTOSE-BINDING PERIPLASMIC PROTEIN"/>
    <property type="match status" value="1"/>
</dbReference>
<evidence type="ECO:0000313" key="6">
    <source>
        <dbReference type="Proteomes" id="UP000518288"/>
    </source>
</evidence>
<gene>
    <name evidence="5" type="ORF">BDD16_002661</name>
</gene>
<organism evidence="5 6">
    <name type="scientific">Sphaerotilus montanus</name>
    <dbReference type="NCBI Taxonomy" id="522889"/>
    <lineage>
        <taxon>Bacteria</taxon>
        <taxon>Pseudomonadati</taxon>
        <taxon>Pseudomonadota</taxon>
        <taxon>Betaproteobacteria</taxon>
        <taxon>Burkholderiales</taxon>
        <taxon>Sphaerotilaceae</taxon>
        <taxon>Sphaerotilus</taxon>
    </lineage>
</organism>
<dbReference type="InterPro" id="IPR006059">
    <property type="entry name" value="SBP"/>
</dbReference>
<evidence type="ECO:0000256" key="3">
    <source>
        <dbReference type="ARBA" id="ARBA00022729"/>
    </source>
</evidence>
<comment type="caution">
    <text evidence="5">The sequence shown here is derived from an EMBL/GenBank/DDBJ whole genome shotgun (WGS) entry which is preliminary data.</text>
</comment>
<comment type="similarity">
    <text evidence="1">Belongs to the bacterial solute-binding protein 1 family.</text>
</comment>
<proteinExistence type="inferred from homology"/>
<feature type="signal peptide" evidence="4">
    <location>
        <begin position="1"/>
        <end position="22"/>
    </location>
</feature>
<dbReference type="RefSeq" id="WP_179634413.1">
    <property type="nucleotide sequence ID" value="NZ_JACCFH010000001.1"/>
</dbReference>
<sequence>MKFSPKLLAVAALLAASQAALAADVLRVWHHGGRADNERERMAQLIEKWNKANPSTPAKLEIQPEGSYNEQVQAAALSGNLPDLLDLDGPNYANYAWSGYIAPLNGLVSAKTLSDMLPSLINQGTYPPDGKVYCLGQGDSGLSIWGRKSLLEAAKVRIPKGVDDAWTAAEFEDALAKLSKLPGMKYALDVKLNYGQGEWYTYGFSPWVQSMGGDLINRTSWKADGTMNGPAAVKALSLLQSFVKKGYVAPASEGDDSFYGKKITALSFVGHWMWPAHSKAFGNDLVLLPMPKFGAKAVTGNGGWAWSINSKSKQKEATGKLLEFLLSTDNVAELSTAMGGVPGVKSAAPKVELYKAGGPLSLYIDQLAKVSVARPAHPAYPTITAAFAKAVADAVDGGDVKKALDSAAKKVDQDIEDNKGYKPFGK</sequence>
<dbReference type="Pfam" id="PF13416">
    <property type="entry name" value="SBP_bac_8"/>
    <property type="match status" value="1"/>
</dbReference>
<dbReference type="EMBL" id="JACCFH010000001">
    <property type="protein sequence ID" value="NYG33675.1"/>
    <property type="molecule type" value="Genomic_DNA"/>
</dbReference>
<evidence type="ECO:0000256" key="2">
    <source>
        <dbReference type="ARBA" id="ARBA00022448"/>
    </source>
</evidence>
<dbReference type="GO" id="GO:0055052">
    <property type="term" value="C:ATP-binding cassette (ABC) transporter complex, substrate-binding subunit-containing"/>
    <property type="evidence" value="ECO:0007669"/>
    <property type="project" value="TreeGrafter"/>
</dbReference>
<feature type="chain" id="PRO_5031302396" evidence="4">
    <location>
        <begin position="23"/>
        <end position="426"/>
    </location>
</feature>
<dbReference type="AlphaFoldDB" id="A0A7Y9UKF8"/>
<keyword evidence="6" id="KW-1185">Reference proteome</keyword>
<name>A0A7Y9UKF8_9BURK</name>
<evidence type="ECO:0000256" key="4">
    <source>
        <dbReference type="SAM" id="SignalP"/>
    </source>
</evidence>
<dbReference type="PANTHER" id="PTHR30061:SF50">
    <property type="entry name" value="MALTOSE_MALTODEXTRIN-BINDING PERIPLASMIC PROTEIN"/>
    <property type="match status" value="1"/>
</dbReference>
<keyword evidence="5" id="KW-0762">Sugar transport</keyword>
<dbReference type="SUPFAM" id="SSF53850">
    <property type="entry name" value="Periplasmic binding protein-like II"/>
    <property type="match status" value="1"/>
</dbReference>
<evidence type="ECO:0000313" key="5">
    <source>
        <dbReference type="EMBL" id="NYG33675.1"/>
    </source>
</evidence>
<reference evidence="5 6" key="1">
    <citation type="submission" date="2020-07" db="EMBL/GenBank/DDBJ databases">
        <title>Genomic Encyclopedia of Archaeal and Bacterial Type Strains, Phase II (KMG-II): from individual species to whole genera.</title>
        <authorList>
            <person name="Goeker M."/>
        </authorList>
    </citation>
    <scope>NUCLEOTIDE SEQUENCE [LARGE SCALE GENOMIC DNA]</scope>
    <source>
        <strain evidence="5 6">DSM 21226</strain>
    </source>
</reference>
<keyword evidence="2" id="KW-0813">Transport</keyword>
<dbReference type="Gene3D" id="3.40.190.10">
    <property type="entry name" value="Periplasmic binding protein-like II"/>
    <property type="match status" value="1"/>
</dbReference>
<dbReference type="GO" id="GO:0015768">
    <property type="term" value="P:maltose transport"/>
    <property type="evidence" value="ECO:0007669"/>
    <property type="project" value="TreeGrafter"/>
</dbReference>
<dbReference type="Proteomes" id="UP000518288">
    <property type="component" value="Unassembled WGS sequence"/>
</dbReference>
<evidence type="ECO:0000256" key="1">
    <source>
        <dbReference type="ARBA" id="ARBA00008520"/>
    </source>
</evidence>